<keyword evidence="4" id="KW-1185">Reference proteome</keyword>
<dbReference type="PANTHER" id="PTHR24148:SF73">
    <property type="entry name" value="HET DOMAIN PROTEIN (AFU_ORTHOLOGUE AFUA_8G01020)"/>
    <property type="match status" value="1"/>
</dbReference>
<proteinExistence type="predicted"/>
<feature type="region of interest" description="Disordered" evidence="1">
    <location>
        <begin position="1084"/>
        <end position="1114"/>
    </location>
</feature>
<dbReference type="PANTHER" id="PTHR24148">
    <property type="entry name" value="ANKYRIN REPEAT DOMAIN-CONTAINING PROTEIN 39 HOMOLOG-RELATED"/>
    <property type="match status" value="1"/>
</dbReference>
<feature type="region of interest" description="Disordered" evidence="1">
    <location>
        <begin position="1041"/>
        <end position="1062"/>
    </location>
</feature>
<dbReference type="InterPro" id="IPR010730">
    <property type="entry name" value="HET"/>
</dbReference>
<dbReference type="Proteomes" id="UP000799770">
    <property type="component" value="Unassembled WGS sequence"/>
</dbReference>
<feature type="domain" description="Heterokaryon incompatibility" evidence="2">
    <location>
        <begin position="89"/>
        <end position="250"/>
    </location>
</feature>
<evidence type="ECO:0000313" key="4">
    <source>
        <dbReference type="Proteomes" id="UP000799770"/>
    </source>
</evidence>
<dbReference type="OrthoDB" id="4850726at2759"/>
<dbReference type="Pfam" id="PF26639">
    <property type="entry name" value="Het-6_barrel"/>
    <property type="match status" value="1"/>
</dbReference>
<organism evidence="3 4">
    <name type="scientific">Lophiotrema nucula</name>
    <dbReference type="NCBI Taxonomy" id="690887"/>
    <lineage>
        <taxon>Eukaryota</taxon>
        <taxon>Fungi</taxon>
        <taxon>Dikarya</taxon>
        <taxon>Ascomycota</taxon>
        <taxon>Pezizomycotina</taxon>
        <taxon>Dothideomycetes</taxon>
        <taxon>Pleosporomycetidae</taxon>
        <taxon>Pleosporales</taxon>
        <taxon>Lophiotremataceae</taxon>
        <taxon>Lophiotrema</taxon>
    </lineage>
</organism>
<dbReference type="Pfam" id="PF06985">
    <property type="entry name" value="HET"/>
    <property type="match status" value="1"/>
</dbReference>
<dbReference type="EMBL" id="ML977353">
    <property type="protein sequence ID" value="KAF2107524.1"/>
    <property type="molecule type" value="Genomic_DNA"/>
</dbReference>
<dbReference type="InterPro" id="IPR052895">
    <property type="entry name" value="HetReg/Transcr_Mod"/>
</dbReference>
<evidence type="ECO:0000259" key="2">
    <source>
        <dbReference type="Pfam" id="PF06985"/>
    </source>
</evidence>
<sequence>MAPVKECYVCEAAVRQGNEAVVEHYDNFRRFYERHLLKGKRDEIEKHKFQYQAIDSESCTRLLEIMPGYSQDPIVCTLRAVDIDKPPEYTALSYVWGTSHRTRTIKVDGEDFLVTDNLWYALWHIRLPNRSSMMWVDAICIDQENIDERNQSVGNMKSIYENAHEILAWLGPDDQGGCDAMGGIFCIYDHYTRLIDKYGTPDAAFKHMVDTNNWYGDLAPDEETRIGNWSGITRLLSLRTWFHRVWILQEGTVPVKTTFRLCDYQVSAKAVYEVISMVDRCPFESFPRNIIKESGFEKTFALANLAKKRRVLQKRSMKAAKQNDFPLLDILATMRHHKASDPHDKVYAAIGFATDIPEDAPIPIDYRKSFSEMLRDVALTCLHQESHQLRFLGFAGLLGTWHMPASWIPDWLFSGDLSPLPKEVTTGPDTGKSLFDACGSNHRVWKEKEYRGLAPFVNEHTLTVHGILVDTIRSKSLVAGEDQNLGTLETTWMLPNMIELYEPTGEIMEAAYLSTLVSDLKMKDGEVIGRGGRMYWRNRENRPADHVYTQQAIYQACRYRSFITTLKHRYIGLAPYWCLQGDAIFMLKGGEVLYLARPTVNGTYHYVGEVYLHGMMDGAVLDRFERGDGAMQTIEFVPVRNEVVDSTKAIPTAPVNKKVAKLAPNINSVQYTNVYEELYPFHHIDVGPRIDEYLQEVIVYLMNEVYMETGSERAAYRAVWLANWQDRAEEALLNQVHFDVQATTSKNGLAGREFAIRSYIRAAMALEKERMETQKFGQFRNVLDDGQVLLLGHESERYNDYKKPEPKEKRVERQLSHDERLARQLQEEEYLRFKHQQPASNKPHADRISTHRADPEWPLRRPKRGPPVRLMHQETRGPRHLRYTFQKPDEHFSEFAADLAAIQERGEIPPLLFGKWATDPECRPSIQIVTYGHPGRIWWEDDYGNEVDGPDLSDFIQPEHADRLEDEEFTAQMAGMSYARGMMEDLRENYTDDNGNVVKGVINITKIPSYTGTELKEKEILQASHSSYLLSTKDWKKAVSDGRVDGSEEPSVSRGSNFHKDESSWSELVANGDWEGEEEAHVPGEFVLSLQWDPPEDLESDDVDSGLESGKTPEVAHTGQLNFVILPKVR</sequence>
<feature type="compositionally biased region" description="Acidic residues" evidence="1">
    <location>
        <begin position="1094"/>
        <end position="1105"/>
    </location>
</feature>
<gene>
    <name evidence="3" type="ORF">BDV96DRAFT_693290</name>
</gene>
<evidence type="ECO:0000313" key="3">
    <source>
        <dbReference type="EMBL" id="KAF2107524.1"/>
    </source>
</evidence>
<reference evidence="3" key="1">
    <citation type="journal article" date="2020" name="Stud. Mycol.">
        <title>101 Dothideomycetes genomes: a test case for predicting lifestyles and emergence of pathogens.</title>
        <authorList>
            <person name="Haridas S."/>
            <person name="Albert R."/>
            <person name="Binder M."/>
            <person name="Bloem J."/>
            <person name="Labutti K."/>
            <person name="Salamov A."/>
            <person name="Andreopoulos B."/>
            <person name="Baker S."/>
            <person name="Barry K."/>
            <person name="Bills G."/>
            <person name="Bluhm B."/>
            <person name="Cannon C."/>
            <person name="Castanera R."/>
            <person name="Culley D."/>
            <person name="Daum C."/>
            <person name="Ezra D."/>
            <person name="Gonzalez J."/>
            <person name="Henrissat B."/>
            <person name="Kuo A."/>
            <person name="Liang C."/>
            <person name="Lipzen A."/>
            <person name="Lutzoni F."/>
            <person name="Magnuson J."/>
            <person name="Mondo S."/>
            <person name="Nolan M."/>
            <person name="Ohm R."/>
            <person name="Pangilinan J."/>
            <person name="Park H.-J."/>
            <person name="Ramirez L."/>
            <person name="Alfaro M."/>
            <person name="Sun H."/>
            <person name="Tritt A."/>
            <person name="Yoshinaga Y."/>
            <person name="Zwiers L.-H."/>
            <person name="Turgeon B."/>
            <person name="Goodwin S."/>
            <person name="Spatafora J."/>
            <person name="Crous P."/>
            <person name="Grigoriev I."/>
        </authorList>
    </citation>
    <scope>NUCLEOTIDE SEQUENCE</scope>
    <source>
        <strain evidence="3">CBS 627.86</strain>
    </source>
</reference>
<evidence type="ECO:0000256" key="1">
    <source>
        <dbReference type="SAM" id="MobiDB-lite"/>
    </source>
</evidence>
<protein>
    <submittedName>
        <fullName evidence="3">Heterokaryon incompatibility protein-domain-containing protein</fullName>
    </submittedName>
</protein>
<accession>A0A6A5YLB5</accession>
<dbReference type="AlphaFoldDB" id="A0A6A5YLB5"/>
<feature type="compositionally biased region" description="Basic and acidic residues" evidence="1">
    <location>
        <begin position="843"/>
        <end position="859"/>
    </location>
</feature>
<name>A0A6A5YLB5_9PLEO</name>
<feature type="region of interest" description="Disordered" evidence="1">
    <location>
        <begin position="833"/>
        <end position="871"/>
    </location>
</feature>